<dbReference type="InterPro" id="IPR011009">
    <property type="entry name" value="Kinase-like_dom_sf"/>
</dbReference>
<evidence type="ECO:0000256" key="4">
    <source>
        <dbReference type="ARBA" id="ARBA00022840"/>
    </source>
</evidence>
<dbReference type="Proteomes" id="UP000712281">
    <property type="component" value="Unassembled WGS sequence"/>
</dbReference>
<keyword evidence="2" id="KW-0547">Nucleotide-binding</keyword>
<dbReference type="GO" id="GO:0004672">
    <property type="term" value="F:protein kinase activity"/>
    <property type="evidence" value="ECO:0007669"/>
    <property type="project" value="InterPro"/>
</dbReference>
<name>A0A8S9HG98_BRACR</name>
<organism evidence="6 7">
    <name type="scientific">Brassica cretica</name>
    <name type="common">Mustard</name>
    <dbReference type="NCBI Taxonomy" id="69181"/>
    <lineage>
        <taxon>Eukaryota</taxon>
        <taxon>Viridiplantae</taxon>
        <taxon>Streptophyta</taxon>
        <taxon>Embryophyta</taxon>
        <taxon>Tracheophyta</taxon>
        <taxon>Spermatophyta</taxon>
        <taxon>Magnoliopsida</taxon>
        <taxon>eudicotyledons</taxon>
        <taxon>Gunneridae</taxon>
        <taxon>Pentapetalae</taxon>
        <taxon>rosids</taxon>
        <taxon>malvids</taxon>
        <taxon>Brassicales</taxon>
        <taxon>Brassicaceae</taxon>
        <taxon>Brassiceae</taxon>
        <taxon>Brassica</taxon>
    </lineage>
</organism>
<dbReference type="InterPro" id="IPR001245">
    <property type="entry name" value="Ser-Thr/Tyr_kinase_cat_dom"/>
</dbReference>
<comment type="caution">
    <text evidence="6">The sequence shown here is derived from an EMBL/GenBank/DDBJ whole genome shotgun (WGS) entry which is preliminary data.</text>
</comment>
<evidence type="ECO:0000313" key="6">
    <source>
        <dbReference type="EMBL" id="KAF2556154.1"/>
    </source>
</evidence>
<sequence length="251" mass="27879">MYAGLYGGYVLQAGSWVAQMVVGGSNRINKRCDLLVDILTDFGLAKLDEEENTHISTRVAGTYGYMAPEYAMKGHLTDKADVYSFGVVALEIVHGRSNTITRSRVETFNLLDWVHVLREQNKLMEAVDPRLGTDYNREEAMTMMQIGILCTSQVSSERPSMSTVVSILEGSSTVNVEKLLETSFNKGSEKNNESVRAIKKHYTMINEEEMNMLDQTISTDGPFTSSSTSTANASDLYPLKPDSAYWNSRAV</sequence>
<dbReference type="Gene3D" id="1.10.510.10">
    <property type="entry name" value="Transferase(Phosphotransferase) domain 1"/>
    <property type="match status" value="1"/>
</dbReference>
<feature type="domain" description="Protein kinase" evidence="5">
    <location>
        <begin position="1"/>
        <end position="204"/>
    </location>
</feature>
<evidence type="ECO:0000256" key="1">
    <source>
        <dbReference type="ARBA" id="ARBA00022679"/>
    </source>
</evidence>
<dbReference type="AlphaFoldDB" id="A0A8S9HG98"/>
<evidence type="ECO:0000256" key="2">
    <source>
        <dbReference type="ARBA" id="ARBA00022741"/>
    </source>
</evidence>
<dbReference type="Pfam" id="PF07714">
    <property type="entry name" value="PK_Tyr_Ser-Thr"/>
    <property type="match status" value="1"/>
</dbReference>
<dbReference type="InterPro" id="IPR052059">
    <property type="entry name" value="CR_Ser/Thr_kinase"/>
</dbReference>
<keyword evidence="4" id="KW-0067">ATP-binding</keyword>
<evidence type="ECO:0000259" key="5">
    <source>
        <dbReference type="PROSITE" id="PS50011"/>
    </source>
</evidence>
<gene>
    <name evidence="6" type="ORF">F2Q68_00017715</name>
</gene>
<proteinExistence type="predicted"/>
<keyword evidence="3" id="KW-0418">Kinase</keyword>
<reference evidence="6" key="1">
    <citation type="submission" date="2019-12" db="EMBL/GenBank/DDBJ databases">
        <title>Genome sequencing and annotation of Brassica cretica.</title>
        <authorList>
            <person name="Studholme D.J."/>
            <person name="Sarris P.F."/>
        </authorList>
    </citation>
    <scope>NUCLEOTIDE SEQUENCE</scope>
    <source>
        <strain evidence="6">PFS-001/15</strain>
        <tissue evidence="6">Leaf</tissue>
    </source>
</reference>
<evidence type="ECO:0000256" key="3">
    <source>
        <dbReference type="ARBA" id="ARBA00022777"/>
    </source>
</evidence>
<dbReference type="PANTHER" id="PTHR47973">
    <property type="entry name" value="CYSTEINE-RICH RECEPTOR-LIKE PROTEIN KINASE 3"/>
    <property type="match status" value="1"/>
</dbReference>
<accession>A0A8S9HG98</accession>
<keyword evidence="1" id="KW-0808">Transferase</keyword>
<evidence type="ECO:0000313" key="7">
    <source>
        <dbReference type="Proteomes" id="UP000712281"/>
    </source>
</evidence>
<dbReference type="PROSITE" id="PS50011">
    <property type="entry name" value="PROTEIN_KINASE_DOM"/>
    <property type="match status" value="1"/>
</dbReference>
<dbReference type="SUPFAM" id="SSF56112">
    <property type="entry name" value="Protein kinase-like (PK-like)"/>
    <property type="match status" value="1"/>
</dbReference>
<dbReference type="GO" id="GO:0005524">
    <property type="term" value="F:ATP binding"/>
    <property type="evidence" value="ECO:0007669"/>
    <property type="project" value="UniProtKB-KW"/>
</dbReference>
<protein>
    <recommendedName>
        <fullName evidence="5">Protein kinase domain-containing protein</fullName>
    </recommendedName>
</protein>
<dbReference type="EMBL" id="QGKW02001940">
    <property type="protein sequence ID" value="KAF2556154.1"/>
    <property type="molecule type" value="Genomic_DNA"/>
</dbReference>
<dbReference type="InterPro" id="IPR000719">
    <property type="entry name" value="Prot_kinase_dom"/>
</dbReference>